<dbReference type="Proteomes" id="UP001209878">
    <property type="component" value="Unassembled WGS sequence"/>
</dbReference>
<dbReference type="InterPro" id="IPR017441">
    <property type="entry name" value="Protein_kinase_ATP_BS"/>
</dbReference>
<evidence type="ECO:0000313" key="10">
    <source>
        <dbReference type="EMBL" id="KAK2171633.1"/>
    </source>
</evidence>
<dbReference type="PROSITE" id="PS50011">
    <property type="entry name" value="PROTEIN_KINASE_DOM"/>
    <property type="match status" value="1"/>
</dbReference>
<dbReference type="FunFam" id="1.10.510.10:FF:000066">
    <property type="entry name" value="Serine/threonine-protein kinase DCLK1 isoform 2"/>
    <property type="match status" value="1"/>
</dbReference>
<comment type="similarity">
    <text evidence="7">Belongs to the protein kinase superfamily.</text>
</comment>
<feature type="binding site" evidence="6">
    <location>
        <position position="166"/>
    </location>
    <ligand>
        <name>ATP</name>
        <dbReference type="ChEBI" id="CHEBI:30616"/>
    </ligand>
</feature>
<dbReference type="InterPro" id="IPR011009">
    <property type="entry name" value="Kinase-like_dom_sf"/>
</dbReference>
<dbReference type="SMART" id="SM00220">
    <property type="entry name" value="S_TKc"/>
    <property type="match status" value="1"/>
</dbReference>
<reference evidence="10" key="1">
    <citation type="journal article" date="2023" name="Mol. Biol. Evol.">
        <title>Third-Generation Sequencing Reveals the Adaptive Role of the Epigenome in Three Deep-Sea Polychaetes.</title>
        <authorList>
            <person name="Perez M."/>
            <person name="Aroh O."/>
            <person name="Sun Y."/>
            <person name="Lan Y."/>
            <person name="Juniper S.K."/>
            <person name="Young C.R."/>
            <person name="Angers B."/>
            <person name="Qian P.Y."/>
        </authorList>
    </citation>
    <scope>NUCLEOTIDE SEQUENCE</scope>
    <source>
        <strain evidence="10">R07B-5</strain>
    </source>
</reference>
<evidence type="ECO:0000256" key="5">
    <source>
        <dbReference type="ARBA" id="ARBA00022840"/>
    </source>
</evidence>
<comment type="caution">
    <text evidence="10">The sequence shown here is derived from an EMBL/GenBank/DDBJ whole genome shotgun (WGS) entry which is preliminary data.</text>
</comment>
<evidence type="ECO:0000256" key="4">
    <source>
        <dbReference type="ARBA" id="ARBA00022777"/>
    </source>
</evidence>
<name>A0AAD9KHB6_RIDPI</name>
<dbReference type="FunFam" id="3.30.200.20:FF:000042">
    <property type="entry name" value="Aurora kinase A"/>
    <property type="match status" value="1"/>
</dbReference>
<evidence type="ECO:0000259" key="9">
    <source>
        <dbReference type="PROSITE" id="PS50011"/>
    </source>
</evidence>
<dbReference type="Gene3D" id="1.10.510.10">
    <property type="entry name" value="Transferase(Phosphotransferase) domain 1"/>
    <property type="match status" value="1"/>
</dbReference>
<dbReference type="AlphaFoldDB" id="A0AAD9KHB6"/>
<dbReference type="CDD" id="cd14095">
    <property type="entry name" value="STKc_DCKL"/>
    <property type="match status" value="1"/>
</dbReference>
<evidence type="ECO:0000256" key="3">
    <source>
        <dbReference type="ARBA" id="ARBA00022741"/>
    </source>
</evidence>
<dbReference type="Pfam" id="PF00069">
    <property type="entry name" value="Pkinase"/>
    <property type="match status" value="1"/>
</dbReference>
<feature type="domain" description="Protein kinase" evidence="9">
    <location>
        <begin position="137"/>
        <end position="394"/>
    </location>
</feature>
<sequence>MCGVLQVQCLQDFFLDVNVFVAYGTERQTLDDYELSNNEIRFVSAYKTVRQTERITLRSPKVQRKYSFTPSLVNGDATHQCGARGMTPVSPSAGRKKRDLNPRARSAPGWKNGMDAPSNGHPGIHIAPAPMKLTAKYKVGKTIGQGNFAVVKDCVEKQTKERFALKIISKSLCRGREQMIHTEVSILRCLKHSNIVQLIEDFETTDELFLVMELVTGGDLFDAIASASNYTERDASGMLYNLASAVSHLHSLHIVHRDIKPENILVCNHSDGTKSLKLGDFGLAVEARTPLFTVCGTPTYVAPEILADTGYGLKVDVWAVGVITYILLCGFPPFASETNNQEDLFEKISSGKYEFTSPFWDGISDSAKELISYMLQKDTEDRYTATELLQHAWLSDDTAKDEDMHVGVASRIEENFVKCTATADRQPAMDLIACTALDHGSRYFQGKRPPLQPLQMQQAAHEDELF</sequence>
<keyword evidence="2" id="KW-0808">Transferase</keyword>
<dbReference type="GO" id="GO:0005524">
    <property type="term" value="F:ATP binding"/>
    <property type="evidence" value="ECO:0007669"/>
    <property type="project" value="UniProtKB-UniRule"/>
</dbReference>
<evidence type="ECO:0000313" key="11">
    <source>
        <dbReference type="Proteomes" id="UP001209878"/>
    </source>
</evidence>
<keyword evidence="5 6" id="KW-0067">ATP-binding</keyword>
<dbReference type="PROSITE" id="PS00107">
    <property type="entry name" value="PROTEIN_KINASE_ATP"/>
    <property type="match status" value="1"/>
</dbReference>
<dbReference type="PANTHER" id="PTHR24347">
    <property type="entry name" value="SERINE/THREONINE-PROTEIN KINASE"/>
    <property type="match status" value="1"/>
</dbReference>
<gene>
    <name evidence="10" type="ORF">NP493_1046g00060</name>
</gene>
<organism evidence="10 11">
    <name type="scientific">Ridgeia piscesae</name>
    <name type="common">Tubeworm</name>
    <dbReference type="NCBI Taxonomy" id="27915"/>
    <lineage>
        <taxon>Eukaryota</taxon>
        <taxon>Metazoa</taxon>
        <taxon>Spiralia</taxon>
        <taxon>Lophotrochozoa</taxon>
        <taxon>Annelida</taxon>
        <taxon>Polychaeta</taxon>
        <taxon>Sedentaria</taxon>
        <taxon>Canalipalpata</taxon>
        <taxon>Sabellida</taxon>
        <taxon>Siboglinidae</taxon>
        <taxon>Ridgeia</taxon>
    </lineage>
</organism>
<dbReference type="GO" id="GO:0004674">
    <property type="term" value="F:protein serine/threonine kinase activity"/>
    <property type="evidence" value="ECO:0007669"/>
    <property type="project" value="UniProtKB-KW"/>
</dbReference>
<evidence type="ECO:0000256" key="7">
    <source>
        <dbReference type="RuleBase" id="RU000304"/>
    </source>
</evidence>
<keyword evidence="4" id="KW-0418">Kinase</keyword>
<feature type="region of interest" description="Disordered" evidence="8">
    <location>
        <begin position="81"/>
        <end position="115"/>
    </location>
</feature>
<dbReference type="EMBL" id="JAODUO010001045">
    <property type="protein sequence ID" value="KAK2171633.1"/>
    <property type="molecule type" value="Genomic_DNA"/>
</dbReference>
<evidence type="ECO:0000256" key="6">
    <source>
        <dbReference type="PROSITE-ProRule" id="PRU10141"/>
    </source>
</evidence>
<dbReference type="SUPFAM" id="SSF56112">
    <property type="entry name" value="Protein kinase-like (PK-like)"/>
    <property type="match status" value="1"/>
</dbReference>
<evidence type="ECO:0000256" key="1">
    <source>
        <dbReference type="ARBA" id="ARBA00022527"/>
    </source>
</evidence>
<dbReference type="InterPro" id="IPR000719">
    <property type="entry name" value="Prot_kinase_dom"/>
</dbReference>
<evidence type="ECO:0000256" key="2">
    <source>
        <dbReference type="ARBA" id="ARBA00022679"/>
    </source>
</evidence>
<dbReference type="Gene3D" id="3.30.200.20">
    <property type="entry name" value="Phosphorylase Kinase, domain 1"/>
    <property type="match status" value="1"/>
</dbReference>
<accession>A0AAD9KHB6</accession>
<dbReference type="InterPro" id="IPR008271">
    <property type="entry name" value="Ser/Thr_kinase_AS"/>
</dbReference>
<keyword evidence="1 7" id="KW-0723">Serine/threonine-protein kinase</keyword>
<protein>
    <recommendedName>
        <fullName evidence="9">Protein kinase domain-containing protein</fullName>
    </recommendedName>
</protein>
<dbReference type="PROSITE" id="PS00108">
    <property type="entry name" value="PROTEIN_KINASE_ST"/>
    <property type="match status" value="1"/>
</dbReference>
<proteinExistence type="inferred from homology"/>
<evidence type="ECO:0000256" key="8">
    <source>
        <dbReference type="SAM" id="MobiDB-lite"/>
    </source>
</evidence>
<keyword evidence="11" id="KW-1185">Reference proteome</keyword>
<keyword evidence="3 6" id="KW-0547">Nucleotide-binding</keyword>